<comment type="similarity">
    <text evidence="4">Belongs to the class I-like SAM-binding methyltransferase superfamily. Cation-dependent O-methyltransferase family.</text>
</comment>
<dbReference type="SUPFAM" id="SSF53335">
    <property type="entry name" value="S-adenosyl-L-methionine-dependent methyltransferases"/>
    <property type="match status" value="1"/>
</dbReference>
<comment type="caution">
    <text evidence="5">The sequence shown here is derived from an EMBL/GenBank/DDBJ whole genome shotgun (WGS) entry which is preliminary data.</text>
</comment>
<dbReference type="PANTHER" id="PTHR10509">
    <property type="entry name" value="O-METHYLTRANSFERASE-RELATED"/>
    <property type="match status" value="1"/>
</dbReference>
<dbReference type="InterPro" id="IPR002935">
    <property type="entry name" value="SAM_O-MeTrfase"/>
</dbReference>
<evidence type="ECO:0000256" key="3">
    <source>
        <dbReference type="ARBA" id="ARBA00022691"/>
    </source>
</evidence>
<evidence type="ECO:0000256" key="1">
    <source>
        <dbReference type="ARBA" id="ARBA00022603"/>
    </source>
</evidence>
<keyword evidence="6" id="KW-1185">Reference proteome</keyword>
<sequence>MDNPVFSPEAYEVWARSDEYHNSFLIEPDAVLEAVAKSAKEKGIAYEFSVSPAHGKFLNLLLLSLGAKRVLEVGSLAGYSAIWMARALPDDGEVVSLELDPFLVKAIEENVENAGLSSKVKVIAGPALSSMQTMQPETPFDFIFIDADKANNTNYFIEAKRLMVDNVGQSGGPGEPHVTHPYIEGVRELLRYIKDDIEVEATTIHTVGEKGFDGFLYAYRK</sequence>
<evidence type="ECO:0000256" key="4">
    <source>
        <dbReference type="ARBA" id="ARBA00023453"/>
    </source>
</evidence>
<dbReference type="Proteomes" id="UP000620124">
    <property type="component" value="Unassembled WGS sequence"/>
</dbReference>
<accession>A0A8H6Y3D0</accession>
<keyword evidence="2" id="KW-0808">Transferase</keyword>
<evidence type="ECO:0000313" key="5">
    <source>
        <dbReference type="EMBL" id="KAF7351917.1"/>
    </source>
</evidence>
<dbReference type="Gene3D" id="3.40.50.150">
    <property type="entry name" value="Vaccinia Virus protein VP39"/>
    <property type="match status" value="1"/>
</dbReference>
<dbReference type="PANTHER" id="PTHR10509:SF14">
    <property type="entry name" value="CAFFEOYL-COA O-METHYLTRANSFERASE 3-RELATED"/>
    <property type="match status" value="1"/>
</dbReference>
<protein>
    <recommendedName>
        <fullName evidence="7">O-methyltransferase</fullName>
    </recommendedName>
</protein>
<dbReference type="Pfam" id="PF01596">
    <property type="entry name" value="Methyltransf_3"/>
    <property type="match status" value="1"/>
</dbReference>
<evidence type="ECO:0000256" key="2">
    <source>
        <dbReference type="ARBA" id="ARBA00022679"/>
    </source>
</evidence>
<dbReference type="EMBL" id="JACAZI010000009">
    <property type="protein sequence ID" value="KAF7351917.1"/>
    <property type="molecule type" value="Genomic_DNA"/>
</dbReference>
<keyword evidence="3" id="KW-0949">S-adenosyl-L-methionine</keyword>
<name>A0A8H6Y3D0_9AGAR</name>
<evidence type="ECO:0000313" key="6">
    <source>
        <dbReference type="Proteomes" id="UP000620124"/>
    </source>
</evidence>
<dbReference type="InterPro" id="IPR050362">
    <property type="entry name" value="Cation-dep_OMT"/>
</dbReference>
<dbReference type="PROSITE" id="PS51682">
    <property type="entry name" value="SAM_OMT_I"/>
    <property type="match status" value="1"/>
</dbReference>
<dbReference type="CDD" id="cd02440">
    <property type="entry name" value="AdoMet_MTases"/>
    <property type="match status" value="1"/>
</dbReference>
<organism evidence="5 6">
    <name type="scientific">Mycena venus</name>
    <dbReference type="NCBI Taxonomy" id="2733690"/>
    <lineage>
        <taxon>Eukaryota</taxon>
        <taxon>Fungi</taxon>
        <taxon>Dikarya</taxon>
        <taxon>Basidiomycota</taxon>
        <taxon>Agaricomycotina</taxon>
        <taxon>Agaricomycetes</taxon>
        <taxon>Agaricomycetidae</taxon>
        <taxon>Agaricales</taxon>
        <taxon>Marasmiineae</taxon>
        <taxon>Mycenaceae</taxon>
        <taxon>Mycena</taxon>
    </lineage>
</organism>
<proteinExistence type="inferred from homology"/>
<dbReference type="GO" id="GO:0008171">
    <property type="term" value="F:O-methyltransferase activity"/>
    <property type="evidence" value="ECO:0007669"/>
    <property type="project" value="InterPro"/>
</dbReference>
<evidence type="ECO:0008006" key="7">
    <source>
        <dbReference type="Google" id="ProtNLM"/>
    </source>
</evidence>
<dbReference type="OrthoDB" id="10251242at2759"/>
<dbReference type="GO" id="GO:0032259">
    <property type="term" value="P:methylation"/>
    <property type="evidence" value="ECO:0007669"/>
    <property type="project" value="UniProtKB-KW"/>
</dbReference>
<reference evidence="5" key="1">
    <citation type="submission" date="2020-05" db="EMBL/GenBank/DDBJ databases">
        <title>Mycena genomes resolve the evolution of fungal bioluminescence.</title>
        <authorList>
            <person name="Tsai I.J."/>
        </authorList>
    </citation>
    <scope>NUCLEOTIDE SEQUENCE</scope>
    <source>
        <strain evidence="5">CCC161011</strain>
    </source>
</reference>
<keyword evidence="1" id="KW-0489">Methyltransferase</keyword>
<dbReference type="GO" id="GO:0008757">
    <property type="term" value="F:S-adenosylmethionine-dependent methyltransferase activity"/>
    <property type="evidence" value="ECO:0007669"/>
    <property type="project" value="TreeGrafter"/>
</dbReference>
<dbReference type="AlphaFoldDB" id="A0A8H6Y3D0"/>
<dbReference type="InterPro" id="IPR029063">
    <property type="entry name" value="SAM-dependent_MTases_sf"/>
</dbReference>
<gene>
    <name evidence="5" type="ORF">MVEN_01153500</name>
</gene>